<gene>
    <name evidence="2" type="ORF">ACFOUO_07135</name>
</gene>
<dbReference type="Pfam" id="PF01521">
    <property type="entry name" value="Fe-S_biosyn"/>
    <property type="match status" value="1"/>
</dbReference>
<organism evidence="2 3">
    <name type="scientific">Salinithrix halophila</name>
    <dbReference type="NCBI Taxonomy" id="1485204"/>
    <lineage>
        <taxon>Bacteria</taxon>
        <taxon>Bacillati</taxon>
        <taxon>Bacillota</taxon>
        <taxon>Bacilli</taxon>
        <taxon>Bacillales</taxon>
        <taxon>Thermoactinomycetaceae</taxon>
        <taxon>Salinithrix</taxon>
    </lineage>
</organism>
<dbReference type="InterPro" id="IPR000361">
    <property type="entry name" value="ATAP_core_dom"/>
</dbReference>
<sequence>MEVHIDPQTAGVLRSKRPEPQAGLRLAALNEGCGCGADVWFEMNWDSPRSDDISLKTEGITVLIDPRSREFFDPVLMVSHQLEKDAFSLKSRNQIYLNHIHL</sequence>
<protein>
    <submittedName>
        <fullName evidence="2">Iron-sulfur cluster biosynthesis family protein</fullName>
    </submittedName>
</protein>
<dbReference type="RefSeq" id="WP_380703655.1">
    <property type="nucleotide sequence ID" value="NZ_JBHSAP010000009.1"/>
</dbReference>
<evidence type="ECO:0000259" key="1">
    <source>
        <dbReference type="Pfam" id="PF01521"/>
    </source>
</evidence>
<comment type="caution">
    <text evidence="2">The sequence shown here is derived from an EMBL/GenBank/DDBJ whole genome shotgun (WGS) entry which is preliminary data.</text>
</comment>
<dbReference type="InterPro" id="IPR035903">
    <property type="entry name" value="HesB-like_dom_sf"/>
</dbReference>
<dbReference type="Proteomes" id="UP001595843">
    <property type="component" value="Unassembled WGS sequence"/>
</dbReference>
<dbReference type="Gene3D" id="2.60.300.12">
    <property type="entry name" value="HesB-like domain"/>
    <property type="match status" value="1"/>
</dbReference>
<evidence type="ECO:0000313" key="3">
    <source>
        <dbReference type="Proteomes" id="UP001595843"/>
    </source>
</evidence>
<name>A0ABV8JGY8_9BACL</name>
<reference evidence="3" key="1">
    <citation type="journal article" date="2019" name="Int. J. Syst. Evol. Microbiol.">
        <title>The Global Catalogue of Microorganisms (GCM) 10K type strain sequencing project: providing services to taxonomists for standard genome sequencing and annotation.</title>
        <authorList>
            <consortium name="The Broad Institute Genomics Platform"/>
            <consortium name="The Broad Institute Genome Sequencing Center for Infectious Disease"/>
            <person name="Wu L."/>
            <person name="Ma J."/>
        </authorList>
    </citation>
    <scope>NUCLEOTIDE SEQUENCE [LARGE SCALE GENOMIC DNA]</scope>
    <source>
        <strain evidence="3">IBRC-M 10813</strain>
    </source>
</reference>
<evidence type="ECO:0000313" key="2">
    <source>
        <dbReference type="EMBL" id="MFC4076584.1"/>
    </source>
</evidence>
<proteinExistence type="predicted"/>
<dbReference type="EMBL" id="JBHSAP010000009">
    <property type="protein sequence ID" value="MFC4076584.1"/>
    <property type="molecule type" value="Genomic_DNA"/>
</dbReference>
<accession>A0ABV8JGY8</accession>
<feature type="domain" description="Core" evidence="1">
    <location>
        <begin position="1"/>
        <end position="99"/>
    </location>
</feature>
<keyword evidence="3" id="KW-1185">Reference proteome</keyword>
<dbReference type="SUPFAM" id="SSF89360">
    <property type="entry name" value="HesB-like domain"/>
    <property type="match status" value="1"/>
</dbReference>